<feature type="domain" description="N-acetyltransferase" evidence="3">
    <location>
        <begin position="65"/>
        <end position="216"/>
    </location>
</feature>
<keyword evidence="1" id="KW-0808">Transferase</keyword>
<organism evidence="4">
    <name type="scientific">freshwater metagenome</name>
    <dbReference type="NCBI Taxonomy" id="449393"/>
    <lineage>
        <taxon>unclassified sequences</taxon>
        <taxon>metagenomes</taxon>
        <taxon>ecological metagenomes</taxon>
    </lineage>
</organism>
<evidence type="ECO:0000256" key="2">
    <source>
        <dbReference type="ARBA" id="ARBA00022737"/>
    </source>
</evidence>
<evidence type="ECO:0000259" key="3">
    <source>
        <dbReference type="PROSITE" id="PS51186"/>
    </source>
</evidence>
<dbReference type="AlphaFoldDB" id="A0A6J6TZ30"/>
<dbReference type="InterPro" id="IPR000182">
    <property type="entry name" value="GNAT_dom"/>
</dbReference>
<dbReference type="PANTHER" id="PTHR43072">
    <property type="entry name" value="N-ACETYLTRANSFERASE"/>
    <property type="match status" value="1"/>
</dbReference>
<dbReference type="Gene3D" id="3.40.630.30">
    <property type="match status" value="1"/>
</dbReference>
<dbReference type="InterPro" id="IPR016181">
    <property type="entry name" value="Acyl_CoA_acyltransferase"/>
</dbReference>
<accession>A0A6J6TZ30</accession>
<proteinExistence type="predicted"/>
<dbReference type="GO" id="GO:0016747">
    <property type="term" value="F:acyltransferase activity, transferring groups other than amino-acyl groups"/>
    <property type="evidence" value="ECO:0007669"/>
    <property type="project" value="InterPro"/>
</dbReference>
<gene>
    <name evidence="4" type="ORF">UFOPK2766_01757</name>
</gene>
<dbReference type="PROSITE" id="PS51186">
    <property type="entry name" value="GNAT"/>
    <property type="match status" value="1"/>
</dbReference>
<protein>
    <submittedName>
        <fullName evidence="4">Unannotated protein</fullName>
    </submittedName>
</protein>
<dbReference type="EMBL" id="CAEZYU010000093">
    <property type="protein sequence ID" value="CAB4752831.1"/>
    <property type="molecule type" value="Genomic_DNA"/>
</dbReference>
<sequence>MSSETPPDETPPLSDAEGELVWVKNHLDHTDADQAVLGRRRVRLLQQMRRPLPLSEKERADTRVIELRPFNSGADDEGFLRVNNRAFAWHPDQGGWGIERLHAQTEAAGFDPKMLLIHQDQSGAIDGFCWTKIHPATDTDPALGEIYVIAVDPDTYGTGLGRALTVGGLNLLSMCGVSLGMLYVEADNQAAISLYERLGFEVHHRESAYRLVDSSP</sequence>
<dbReference type="SUPFAM" id="SSF55729">
    <property type="entry name" value="Acyl-CoA N-acyltransferases (Nat)"/>
    <property type="match status" value="1"/>
</dbReference>
<evidence type="ECO:0000256" key="1">
    <source>
        <dbReference type="ARBA" id="ARBA00022679"/>
    </source>
</evidence>
<dbReference type="NCBIfam" id="TIGR03448">
    <property type="entry name" value="mycothiol_MshD"/>
    <property type="match status" value="1"/>
</dbReference>
<dbReference type="InterPro" id="IPR017813">
    <property type="entry name" value="Mycothiol_AcTrfase"/>
</dbReference>
<dbReference type="Pfam" id="PF00583">
    <property type="entry name" value="Acetyltransf_1"/>
    <property type="match status" value="1"/>
</dbReference>
<evidence type="ECO:0000313" key="4">
    <source>
        <dbReference type="EMBL" id="CAB4752831.1"/>
    </source>
</evidence>
<name>A0A6J6TZ30_9ZZZZ</name>
<reference evidence="4" key="1">
    <citation type="submission" date="2020-05" db="EMBL/GenBank/DDBJ databases">
        <authorList>
            <person name="Chiriac C."/>
            <person name="Salcher M."/>
            <person name="Ghai R."/>
            <person name="Kavagutti S V."/>
        </authorList>
    </citation>
    <scope>NUCLEOTIDE SEQUENCE</scope>
</reference>
<keyword evidence="2" id="KW-0677">Repeat</keyword>